<keyword evidence="2" id="KW-1185">Reference proteome</keyword>
<protein>
    <submittedName>
        <fullName evidence="1">Uncharacterized protein</fullName>
    </submittedName>
</protein>
<dbReference type="Proteomes" id="UP001341840">
    <property type="component" value="Unassembled WGS sequence"/>
</dbReference>
<evidence type="ECO:0000313" key="2">
    <source>
        <dbReference type="Proteomes" id="UP001341840"/>
    </source>
</evidence>
<comment type="caution">
    <text evidence="1">The sequence shown here is derived from an EMBL/GenBank/DDBJ whole genome shotgun (WGS) entry which is preliminary data.</text>
</comment>
<sequence>MMEFASEDRPVDRTYQNGKRIIPRKAQKDGGSDWQDIILRDGGSSIALKTLKRVQKGWGQGSISSLRPQQDDFLDHYDGRLECKILFLDYMAPEIKSLVV</sequence>
<proteinExistence type="predicted"/>
<name>A0ABU6VRS7_9FABA</name>
<dbReference type="EMBL" id="JASCZI010151912">
    <property type="protein sequence ID" value="MED6174863.1"/>
    <property type="molecule type" value="Genomic_DNA"/>
</dbReference>
<reference evidence="1 2" key="1">
    <citation type="journal article" date="2023" name="Plants (Basel)">
        <title>Bridging the Gap: Combining Genomics and Transcriptomics Approaches to Understand Stylosanthes scabra, an Orphan Legume from the Brazilian Caatinga.</title>
        <authorList>
            <person name="Ferreira-Neto J.R.C."/>
            <person name="da Silva M.D."/>
            <person name="Binneck E."/>
            <person name="de Melo N.F."/>
            <person name="da Silva R.H."/>
            <person name="de Melo A.L.T.M."/>
            <person name="Pandolfi V."/>
            <person name="Bustamante F.O."/>
            <person name="Brasileiro-Vidal A.C."/>
            <person name="Benko-Iseppon A.M."/>
        </authorList>
    </citation>
    <scope>NUCLEOTIDE SEQUENCE [LARGE SCALE GENOMIC DNA]</scope>
    <source>
        <tissue evidence="1">Leaves</tissue>
    </source>
</reference>
<evidence type="ECO:0000313" key="1">
    <source>
        <dbReference type="EMBL" id="MED6174863.1"/>
    </source>
</evidence>
<accession>A0ABU6VRS7</accession>
<gene>
    <name evidence="1" type="ORF">PIB30_073046</name>
</gene>
<organism evidence="1 2">
    <name type="scientific">Stylosanthes scabra</name>
    <dbReference type="NCBI Taxonomy" id="79078"/>
    <lineage>
        <taxon>Eukaryota</taxon>
        <taxon>Viridiplantae</taxon>
        <taxon>Streptophyta</taxon>
        <taxon>Embryophyta</taxon>
        <taxon>Tracheophyta</taxon>
        <taxon>Spermatophyta</taxon>
        <taxon>Magnoliopsida</taxon>
        <taxon>eudicotyledons</taxon>
        <taxon>Gunneridae</taxon>
        <taxon>Pentapetalae</taxon>
        <taxon>rosids</taxon>
        <taxon>fabids</taxon>
        <taxon>Fabales</taxon>
        <taxon>Fabaceae</taxon>
        <taxon>Papilionoideae</taxon>
        <taxon>50 kb inversion clade</taxon>
        <taxon>dalbergioids sensu lato</taxon>
        <taxon>Dalbergieae</taxon>
        <taxon>Pterocarpus clade</taxon>
        <taxon>Stylosanthes</taxon>
    </lineage>
</organism>